<comment type="caution">
    <text evidence="2">The sequence shown here is derived from an EMBL/GenBank/DDBJ whole genome shotgun (WGS) entry which is preliminary data.</text>
</comment>
<evidence type="ECO:0000256" key="1">
    <source>
        <dbReference type="SAM" id="MobiDB-lite"/>
    </source>
</evidence>
<sequence length="1249" mass="140714">MDKPSKVLCTCSKCTEHTVFDSGQEHNGRFLRPKTALQHRENDIWTQRVRDDQQETEISSTILLASASDQPSTRRLNSPLPVRPRDLVIGNVDTSQGSLDREKETSSEDLSRMHGPLVETGGMSHVFPEPLGGRSDVDNSGGSELHGGSASSSQAAGPPTAELVGRRLRVLSELQSSVDKMCRLVPNYAKLAFNAVPTSFDEPVPHPSTPGFGTLYTWLQDQTRYVSEDLVPIGDRGMDQTRLALLRRLTLEIERLEGLKEKAWAEHLVTHIIRTQMPDTDEKGPLLIKTSKYKGASYAATLEPFVLAGLLMAVVLHSLAATARIPAQYVLQVLKVVLHGAFMFCNSSFGRAVTSLTPEQDDILRRLPADITTVIEKLGLEPDFVRFACCPTCDSTYSPDPEKPGDPYPHTCSFRETDKPVCGTPLVYPKGRTLKGKKEVAYEAFKIFPFRSPTSWLADFLSRPGMRKLLNNSWIQKEVLEGVVRDILDSDAVRSFPGPDGKTPFSLQPNDSLHLVFSLFVDWFNPFGNKKAGKSHSVGVVYLALNNLPGHLRYRAENMCLVAVIPGPHEPELHRLNHFLRPLVDDLIILWHRGIHLSDTSVEGGLLFVRAALIPLVCDVPALRKTGGFAGHMSTHFCSLCELPKADINELDREKWTRHNRAQHLRYAARWCDAKTEAAREAEFKLHGIRWSELLRLDYWDPTRFAVVDAMHNLFLGELRHHCRDVWGLDIKDKGGDGPQVEPHTPEQQRAQLDRIRSALLGGHRNPLDKVRKGYIVAVAQLNGVLPKEGNIVKQAYVDALLIWAKNKSVIKLPPVLDEPTTDFHGPGDAGALSKSRIIDRETIEHIRRDIVATQFPSWMERPPRNFGSPSHGKLKADQWRTVCTVSLVITLCRLWGVRSAPDERKRLLENFVHLVCAVDLATRRSMSPERITRFDGHIREYLSSLRTLFNHSLVPNHHLSLHLHEFLRSFGPVHGWWTFPFERFNGLLARLNTNSRSEHMALTFIKYFYIGANLRGLFMSYEWPDTSVFKSMMNAFNEAFSTFSSGTRIGDFQPYELTSGRPCVADYNEKKEEALPPAVYSKLVTLLSSPTAPFSSTHSPVRLHPILNDQVNYVPRVQHGGVTFATRRSGMRDSFIVFDGSSQGDPSRTFPRAGQITDIFLHGRTENGNPILQYFAVVEEYVPLRESDVVKDPYRKFPDLQTRLFYRRSRPSPHVIALDTIRAHFAALFYKPDDIDEECVAVRSLDRD</sequence>
<feature type="compositionally biased region" description="Basic and acidic residues" evidence="1">
    <location>
        <begin position="99"/>
        <end position="112"/>
    </location>
</feature>
<keyword evidence="3" id="KW-1185">Reference proteome</keyword>
<evidence type="ECO:0008006" key="4">
    <source>
        <dbReference type="Google" id="ProtNLM"/>
    </source>
</evidence>
<organism evidence="2 3">
    <name type="scientific">Ganoderma sinense ZZ0214-1</name>
    <dbReference type="NCBI Taxonomy" id="1077348"/>
    <lineage>
        <taxon>Eukaryota</taxon>
        <taxon>Fungi</taxon>
        <taxon>Dikarya</taxon>
        <taxon>Basidiomycota</taxon>
        <taxon>Agaricomycotina</taxon>
        <taxon>Agaricomycetes</taxon>
        <taxon>Polyporales</taxon>
        <taxon>Polyporaceae</taxon>
        <taxon>Ganoderma</taxon>
    </lineage>
</organism>
<protein>
    <recommendedName>
        <fullName evidence="4">DUF4218 domain-containing protein</fullName>
    </recommendedName>
</protein>
<dbReference type="EMBL" id="AYKW01000007">
    <property type="protein sequence ID" value="PIL33820.1"/>
    <property type="molecule type" value="Genomic_DNA"/>
</dbReference>
<name>A0A2G8SJ95_9APHY</name>
<dbReference type="OrthoDB" id="3247418at2759"/>
<dbReference type="Proteomes" id="UP000230002">
    <property type="component" value="Unassembled WGS sequence"/>
</dbReference>
<evidence type="ECO:0000313" key="2">
    <source>
        <dbReference type="EMBL" id="PIL33820.1"/>
    </source>
</evidence>
<dbReference type="InterPro" id="IPR004242">
    <property type="entry name" value="Transposase_21"/>
</dbReference>
<dbReference type="STRING" id="1077348.A0A2G8SJ95"/>
<dbReference type="AlphaFoldDB" id="A0A2G8SJ95"/>
<feature type="region of interest" description="Disordered" evidence="1">
    <location>
        <begin position="63"/>
        <end position="160"/>
    </location>
</feature>
<gene>
    <name evidence="2" type="ORF">GSI_04445</name>
</gene>
<accession>A0A2G8SJ95</accession>
<proteinExistence type="predicted"/>
<feature type="compositionally biased region" description="Low complexity" evidence="1">
    <location>
        <begin position="147"/>
        <end position="157"/>
    </location>
</feature>
<evidence type="ECO:0000313" key="3">
    <source>
        <dbReference type="Proteomes" id="UP000230002"/>
    </source>
</evidence>
<dbReference type="PANTHER" id="PTHR46579:SF2">
    <property type="entry name" value="C2H2-TYPE DOMAIN-CONTAINING PROTEIN"/>
    <property type="match status" value="1"/>
</dbReference>
<feature type="compositionally biased region" description="Polar residues" evidence="1">
    <location>
        <begin position="63"/>
        <end position="76"/>
    </location>
</feature>
<reference evidence="2 3" key="1">
    <citation type="journal article" date="2015" name="Sci. Rep.">
        <title>Chromosome-level genome map provides insights into diverse defense mechanisms in the medicinal fungus Ganoderma sinense.</title>
        <authorList>
            <person name="Zhu Y."/>
            <person name="Xu J."/>
            <person name="Sun C."/>
            <person name="Zhou S."/>
            <person name="Xu H."/>
            <person name="Nelson D.R."/>
            <person name="Qian J."/>
            <person name="Song J."/>
            <person name="Luo H."/>
            <person name="Xiang L."/>
            <person name="Li Y."/>
            <person name="Xu Z."/>
            <person name="Ji A."/>
            <person name="Wang L."/>
            <person name="Lu S."/>
            <person name="Hayward A."/>
            <person name="Sun W."/>
            <person name="Li X."/>
            <person name="Schwartz D.C."/>
            <person name="Wang Y."/>
            <person name="Chen S."/>
        </authorList>
    </citation>
    <scope>NUCLEOTIDE SEQUENCE [LARGE SCALE GENOMIC DNA]</scope>
    <source>
        <strain evidence="2 3">ZZ0214-1</strain>
    </source>
</reference>
<dbReference type="Pfam" id="PF02992">
    <property type="entry name" value="Transposase_21"/>
    <property type="match status" value="1"/>
</dbReference>
<dbReference type="PANTHER" id="PTHR46579">
    <property type="entry name" value="F5/8 TYPE C DOMAIN-CONTAINING PROTEIN-RELATED"/>
    <property type="match status" value="1"/>
</dbReference>